<dbReference type="InParanoid" id="A0A5C3PTE7"/>
<gene>
    <name evidence="2" type="ORF">K466DRAFT_581699</name>
</gene>
<proteinExistence type="predicted"/>
<evidence type="ECO:0000313" key="2">
    <source>
        <dbReference type="EMBL" id="TFK92671.1"/>
    </source>
</evidence>
<organism evidence="2 3">
    <name type="scientific">Polyporus arcularius HHB13444</name>
    <dbReference type="NCBI Taxonomy" id="1314778"/>
    <lineage>
        <taxon>Eukaryota</taxon>
        <taxon>Fungi</taxon>
        <taxon>Dikarya</taxon>
        <taxon>Basidiomycota</taxon>
        <taxon>Agaricomycotina</taxon>
        <taxon>Agaricomycetes</taxon>
        <taxon>Polyporales</taxon>
        <taxon>Polyporaceae</taxon>
        <taxon>Polyporus</taxon>
    </lineage>
</organism>
<dbReference type="AlphaFoldDB" id="A0A5C3PTE7"/>
<sequence>MHAAATPSISGNVGCTLLRTSSVHALFSHTLVRAPQVLSTPDLLQLVSDICGSRWIHRIPLTPTPGRTRHTTPVSTDLLSSGSCTLRALREFASTFSAFMHGPHYSGLLGLVHSSTSSLPRIDAATSSTVPRCAQLTHVVASSLQPPGQHRLPGKNPRSDHNGAR</sequence>
<feature type="region of interest" description="Disordered" evidence="1">
    <location>
        <begin position="141"/>
        <end position="165"/>
    </location>
</feature>
<reference evidence="2 3" key="1">
    <citation type="journal article" date="2019" name="Nat. Ecol. Evol.">
        <title>Megaphylogeny resolves global patterns of mushroom evolution.</title>
        <authorList>
            <person name="Varga T."/>
            <person name="Krizsan K."/>
            <person name="Foldi C."/>
            <person name="Dima B."/>
            <person name="Sanchez-Garcia M."/>
            <person name="Sanchez-Ramirez S."/>
            <person name="Szollosi G.J."/>
            <person name="Szarkandi J.G."/>
            <person name="Papp V."/>
            <person name="Albert L."/>
            <person name="Andreopoulos W."/>
            <person name="Angelini C."/>
            <person name="Antonin V."/>
            <person name="Barry K.W."/>
            <person name="Bougher N.L."/>
            <person name="Buchanan P."/>
            <person name="Buyck B."/>
            <person name="Bense V."/>
            <person name="Catcheside P."/>
            <person name="Chovatia M."/>
            <person name="Cooper J."/>
            <person name="Damon W."/>
            <person name="Desjardin D."/>
            <person name="Finy P."/>
            <person name="Geml J."/>
            <person name="Haridas S."/>
            <person name="Hughes K."/>
            <person name="Justo A."/>
            <person name="Karasinski D."/>
            <person name="Kautmanova I."/>
            <person name="Kiss B."/>
            <person name="Kocsube S."/>
            <person name="Kotiranta H."/>
            <person name="LaButti K.M."/>
            <person name="Lechner B.E."/>
            <person name="Liimatainen K."/>
            <person name="Lipzen A."/>
            <person name="Lukacs Z."/>
            <person name="Mihaltcheva S."/>
            <person name="Morgado L.N."/>
            <person name="Niskanen T."/>
            <person name="Noordeloos M.E."/>
            <person name="Ohm R.A."/>
            <person name="Ortiz-Santana B."/>
            <person name="Ovrebo C."/>
            <person name="Racz N."/>
            <person name="Riley R."/>
            <person name="Savchenko A."/>
            <person name="Shiryaev A."/>
            <person name="Soop K."/>
            <person name="Spirin V."/>
            <person name="Szebenyi C."/>
            <person name="Tomsovsky M."/>
            <person name="Tulloss R.E."/>
            <person name="Uehling J."/>
            <person name="Grigoriev I.V."/>
            <person name="Vagvolgyi C."/>
            <person name="Papp T."/>
            <person name="Martin F.M."/>
            <person name="Miettinen O."/>
            <person name="Hibbett D.S."/>
            <person name="Nagy L.G."/>
        </authorList>
    </citation>
    <scope>NUCLEOTIDE SEQUENCE [LARGE SCALE GENOMIC DNA]</scope>
    <source>
        <strain evidence="2 3">HHB13444</strain>
    </source>
</reference>
<keyword evidence="3" id="KW-1185">Reference proteome</keyword>
<dbReference type="EMBL" id="ML210994">
    <property type="protein sequence ID" value="TFK92671.1"/>
    <property type="molecule type" value="Genomic_DNA"/>
</dbReference>
<protein>
    <submittedName>
        <fullName evidence="2">Uncharacterized protein</fullName>
    </submittedName>
</protein>
<accession>A0A5C3PTE7</accession>
<evidence type="ECO:0000256" key="1">
    <source>
        <dbReference type="SAM" id="MobiDB-lite"/>
    </source>
</evidence>
<name>A0A5C3PTE7_9APHY</name>
<dbReference type="Proteomes" id="UP000308197">
    <property type="component" value="Unassembled WGS sequence"/>
</dbReference>
<evidence type="ECO:0000313" key="3">
    <source>
        <dbReference type="Proteomes" id="UP000308197"/>
    </source>
</evidence>